<reference evidence="1" key="1">
    <citation type="submission" date="2018-05" db="EMBL/GenBank/DDBJ databases">
        <authorList>
            <person name="Lanie J.A."/>
            <person name="Ng W.-L."/>
            <person name="Kazmierczak K.M."/>
            <person name="Andrzejewski T.M."/>
            <person name="Davidsen T.M."/>
            <person name="Wayne K.J."/>
            <person name="Tettelin H."/>
            <person name="Glass J.I."/>
            <person name="Rusch D."/>
            <person name="Podicherti R."/>
            <person name="Tsui H.-C.T."/>
            <person name="Winkler M.E."/>
        </authorList>
    </citation>
    <scope>NUCLEOTIDE SEQUENCE</scope>
</reference>
<accession>A0A381P6L4</accession>
<dbReference type="Gene3D" id="2.40.160.10">
    <property type="entry name" value="Porin"/>
    <property type="match status" value="1"/>
</dbReference>
<evidence type="ECO:0000313" key="1">
    <source>
        <dbReference type="EMBL" id="SUZ62585.1"/>
    </source>
</evidence>
<dbReference type="InterPro" id="IPR023614">
    <property type="entry name" value="Porin_dom_sf"/>
</dbReference>
<sequence length="452" mass="49749">MRRSPMRIKKYGCVGFLALVGALGAGPVRACAQDVPAARLDSLRTELEVLRARLDSLEGVVVGGQAEDTTDAIARLRSAAQAAAGDAAADTVAQGSQDFVGRARSLQALNPEISLNGDLYGSIHSDNPRSENFIPREFEFSFVSALDPYARAKIFLAVEEHGGGIEVFPGDLEEETHGAHEEEETHGAHVGVEEGYVEWIALPGGLRLKAGRFFQQFGQLNRWHSHALHFQSRSLPHLAFIGEEALAQDGASVHWLLPTGESGAYEATVEVTRSRNEVLFGEAHTLSYLGHMNAFWQLSPSTDLELGVSALFGDYQDDDGQYGNRLFGVEMAFNWAPPQQSLYRGIVMRGGVMLSDPEAVRGLRGESAWGIWSLAEIKLSQQWVAGGRYDWVENPEDPSESAWLASPTLTYWQSEYVRLRAEYDILGNPGKTTRQFTLRITFAMGPHKHETY</sequence>
<name>A0A381P6L4_9ZZZZ</name>
<dbReference type="EMBL" id="UINC01000879">
    <property type="protein sequence ID" value="SUZ62585.1"/>
    <property type="molecule type" value="Genomic_DNA"/>
</dbReference>
<gene>
    <name evidence="1" type="ORF">METZ01_LOCUS15439</name>
</gene>
<protein>
    <submittedName>
        <fullName evidence="1">Uncharacterized protein</fullName>
    </submittedName>
</protein>
<dbReference type="SUPFAM" id="SSF56935">
    <property type="entry name" value="Porins"/>
    <property type="match status" value="1"/>
</dbReference>
<dbReference type="AlphaFoldDB" id="A0A381P6L4"/>
<organism evidence="1">
    <name type="scientific">marine metagenome</name>
    <dbReference type="NCBI Taxonomy" id="408172"/>
    <lineage>
        <taxon>unclassified sequences</taxon>
        <taxon>metagenomes</taxon>
        <taxon>ecological metagenomes</taxon>
    </lineage>
</organism>
<proteinExistence type="predicted"/>